<evidence type="ECO:0000313" key="1">
    <source>
        <dbReference type="EMBL" id="KIK93729.1"/>
    </source>
</evidence>
<name>A0A0D0E100_9AGAM</name>
<reference evidence="1 2" key="1">
    <citation type="submission" date="2014-04" db="EMBL/GenBank/DDBJ databases">
        <authorList>
            <consortium name="DOE Joint Genome Institute"/>
            <person name="Kuo A."/>
            <person name="Kohler A."/>
            <person name="Jargeat P."/>
            <person name="Nagy L.G."/>
            <person name="Floudas D."/>
            <person name="Copeland A."/>
            <person name="Barry K.W."/>
            <person name="Cichocki N."/>
            <person name="Veneault-Fourrey C."/>
            <person name="LaButti K."/>
            <person name="Lindquist E.A."/>
            <person name="Lipzen A."/>
            <person name="Lundell T."/>
            <person name="Morin E."/>
            <person name="Murat C."/>
            <person name="Sun H."/>
            <person name="Tunlid A."/>
            <person name="Henrissat B."/>
            <person name="Grigoriev I.V."/>
            <person name="Hibbett D.S."/>
            <person name="Martin F."/>
            <person name="Nordberg H.P."/>
            <person name="Cantor M.N."/>
            <person name="Hua S.X."/>
        </authorList>
    </citation>
    <scope>NUCLEOTIDE SEQUENCE [LARGE SCALE GENOMIC DNA]</scope>
    <source>
        <strain evidence="1 2">Ve08.2h10</strain>
    </source>
</reference>
<dbReference type="Proteomes" id="UP000054538">
    <property type="component" value="Unassembled WGS sequence"/>
</dbReference>
<evidence type="ECO:0000313" key="2">
    <source>
        <dbReference type="Proteomes" id="UP000054538"/>
    </source>
</evidence>
<organism evidence="1 2">
    <name type="scientific">Paxillus rubicundulus Ve08.2h10</name>
    <dbReference type="NCBI Taxonomy" id="930991"/>
    <lineage>
        <taxon>Eukaryota</taxon>
        <taxon>Fungi</taxon>
        <taxon>Dikarya</taxon>
        <taxon>Basidiomycota</taxon>
        <taxon>Agaricomycotina</taxon>
        <taxon>Agaricomycetes</taxon>
        <taxon>Agaricomycetidae</taxon>
        <taxon>Boletales</taxon>
        <taxon>Paxilineae</taxon>
        <taxon>Paxillaceae</taxon>
        <taxon>Paxillus</taxon>
    </lineage>
</organism>
<reference evidence="2" key="2">
    <citation type="submission" date="2015-01" db="EMBL/GenBank/DDBJ databases">
        <title>Evolutionary Origins and Diversification of the Mycorrhizal Mutualists.</title>
        <authorList>
            <consortium name="DOE Joint Genome Institute"/>
            <consortium name="Mycorrhizal Genomics Consortium"/>
            <person name="Kohler A."/>
            <person name="Kuo A."/>
            <person name="Nagy L.G."/>
            <person name="Floudas D."/>
            <person name="Copeland A."/>
            <person name="Barry K.W."/>
            <person name="Cichocki N."/>
            <person name="Veneault-Fourrey C."/>
            <person name="LaButti K."/>
            <person name="Lindquist E.A."/>
            <person name="Lipzen A."/>
            <person name="Lundell T."/>
            <person name="Morin E."/>
            <person name="Murat C."/>
            <person name="Riley R."/>
            <person name="Ohm R."/>
            <person name="Sun H."/>
            <person name="Tunlid A."/>
            <person name="Henrissat B."/>
            <person name="Grigoriev I.V."/>
            <person name="Hibbett D.S."/>
            <person name="Martin F."/>
        </authorList>
    </citation>
    <scope>NUCLEOTIDE SEQUENCE [LARGE SCALE GENOMIC DNA]</scope>
    <source>
        <strain evidence="2">Ve08.2h10</strain>
    </source>
</reference>
<keyword evidence="2" id="KW-1185">Reference proteome</keyword>
<accession>A0A0D0E100</accession>
<gene>
    <name evidence="1" type="ORF">PAXRUDRAFT_828669</name>
</gene>
<dbReference type="EMBL" id="KN825161">
    <property type="protein sequence ID" value="KIK93729.1"/>
    <property type="molecule type" value="Genomic_DNA"/>
</dbReference>
<proteinExistence type="predicted"/>
<dbReference type="HOGENOM" id="CLU_2400338_0_0_1"/>
<sequence length="93" mass="10531">MRWLDDGLRGAHITHKMVTINHIPAANQLCSGCATSRTSVSLSWTLFHRFTSLTPDIFKQVKMLALQLIRTTIVAEACLKQLPINDPVPFWRT</sequence>
<dbReference type="InParanoid" id="A0A0D0E100"/>
<dbReference type="AlphaFoldDB" id="A0A0D0E100"/>
<protein>
    <submittedName>
        <fullName evidence="1">Uncharacterized protein</fullName>
    </submittedName>
</protein>